<evidence type="ECO:0000313" key="2">
    <source>
        <dbReference type="Proteomes" id="UP000223363"/>
    </source>
</evidence>
<name>A0A289ZVS8_9CAUD</name>
<reference evidence="2" key="1">
    <citation type="submission" date="2017-06" db="EMBL/GenBank/DDBJ databases">
        <authorList>
            <person name="Zhao X."/>
        </authorList>
    </citation>
    <scope>NUCLEOTIDE SEQUENCE [LARGE SCALE GENOMIC DNA]</scope>
</reference>
<organism evidence="1 2">
    <name type="scientific">Serratia phage vB_SmaM_ 2050HW</name>
    <dbReference type="NCBI Taxonomy" id="2024252"/>
    <lineage>
        <taxon>Viruses</taxon>
        <taxon>Duplodnaviria</taxon>
        <taxon>Heunggongvirae</taxon>
        <taxon>Uroviricota</taxon>
        <taxon>Caudoviricetes</taxon>
        <taxon>Chimalliviridae</taxon>
        <taxon>Moabitevirus</taxon>
        <taxon>Moabitevirus mv2050HW</taxon>
    </lineage>
</organism>
<keyword evidence="2" id="KW-1185">Reference proteome</keyword>
<gene>
    <name evidence="1" type="ORF">2050HW_00135</name>
</gene>
<accession>A0A289ZVS8</accession>
<dbReference type="EMBL" id="MF285618">
    <property type="protein sequence ID" value="ATA65470.1"/>
    <property type="molecule type" value="Genomic_DNA"/>
</dbReference>
<protein>
    <submittedName>
        <fullName evidence="1">Uncharacterized protein</fullName>
    </submittedName>
</protein>
<proteinExistence type="predicted"/>
<evidence type="ECO:0000313" key="1">
    <source>
        <dbReference type="EMBL" id="ATA65470.1"/>
    </source>
</evidence>
<dbReference type="Proteomes" id="UP000223363">
    <property type="component" value="Segment"/>
</dbReference>
<sequence>MTKPETTDQAMAKLFERWQRNLETAIYHVYIKVIPYDFDTLCTLMHREMGLSGGAGADVVDGRYVKVYGKFYEDKYRIMFKVEQDTPIYMFFTEDDIRAVYNRFVK</sequence>